<keyword evidence="7" id="KW-0732">Signal</keyword>
<dbReference type="CDD" id="cd18989">
    <property type="entry name" value="LGIC_ECD_cation"/>
    <property type="match status" value="1"/>
</dbReference>
<dbReference type="InterPro" id="IPR006201">
    <property type="entry name" value="Neur_channel"/>
</dbReference>
<dbReference type="InterPro" id="IPR038050">
    <property type="entry name" value="Neuro_actylchol_rec"/>
</dbReference>
<sequence length="469" mass="52703">MAIFKILFVASFLIVAVQGQTLANVYQLHSDVFANYNKEVIPNANRSNPMDIQIGFFLLTITKFEEIDETIEVNAGLFTSWNDGGISWDPTQYGGKSSLSILQSNIWTPPLVLVNNVEDLKPIEGEFQFMSTVLYNGLTFWAPGGVMKAKCTTDISKFPFDSQTCTLQFVTWGLTQADVTLSLAPTNSFDLTFFVPNSNWKLTGNRPYTYSLGGYSGYNVDITIQREPLYFLLMVVCPTLLFSLLNPLVFLLPVESGERISLAMTILLSYAIFLTLVSAAIPSSSNPMCILLIMMVVIIIVSGMIVFSVIIIYAIYCRDEKQKMNKLWRAIATKFPWKRGDIDSQTAEETAIEEATWRDVSEKLGLHRNNLVQPLYETKDSGYTRHVSDNTRQVSDNSRQVSDNSRQVSDEPVDENKKTKINLSRSDHTGNNTSISWKDVAHSLDMLSLISSYVLIILILVIFFIVVRS</sequence>
<dbReference type="Gene3D" id="2.70.170.10">
    <property type="entry name" value="Neurotransmitter-gated ion-channel ligand-binding domain"/>
    <property type="match status" value="1"/>
</dbReference>
<evidence type="ECO:0000256" key="3">
    <source>
        <dbReference type="ARBA" id="ARBA00022989"/>
    </source>
</evidence>
<keyword evidence="2 6" id="KW-0812">Transmembrane</keyword>
<dbReference type="InterPro" id="IPR036734">
    <property type="entry name" value="Neur_chan_lig-bd_sf"/>
</dbReference>
<dbReference type="OrthoDB" id="6114423at2759"/>
<feature type="signal peptide" evidence="7">
    <location>
        <begin position="1"/>
        <end position="19"/>
    </location>
</feature>
<dbReference type="FunFam" id="2.70.170.10:FF:000028">
    <property type="entry name" value="AcetylCholine Receptor"/>
    <property type="match status" value="1"/>
</dbReference>
<feature type="chain" id="PRO_5032599650" evidence="7">
    <location>
        <begin position="20"/>
        <end position="469"/>
    </location>
</feature>
<dbReference type="Pfam" id="PF02931">
    <property type="entry name" value="Neur_chan_LBD"/>
    <property type="match status" value="1"/>
</dbReference>
<keyword evidence="4 6" id="KW-0472">Membrane</keyword>
<comment type="subcellular location">
    <subcellularLocation>
        <location evidence="1">Membrane</location>
        <topology evidence="1">Multi-pass membrane protein</topology>
    </subcellularLocation>
</comment>
<dbReference type="Proteomes" id="UP000596742">
    <property type="component" value="Unassembled WGS sequence"/>
</dbReference>
<dbReference type="InterPro" id="IPR006029">
    <property type="entry name" value="Neurotrans-gated_channel_TM"/>
</dbReference>
<feature type="transmembrane region" description="Helical" evidence="6">
    <location>
        <begin position="290"/>
        <end position="316"/>
    </location>
</feature>
<evidence type="ECO:0000256" key="7">
    <source>
        <dbReference type="SAM" id="SignalP"/>
    </source>
</evidence>
<dbReference type="PRINTS" id="PR00252">
    <property type="entry name" value="NRIONCHANNEL"/>
</dbReference>
<dbReference type="AlphaFoldDB" id="A0A8B6GT22"/>
<feature type="transmembrane region" description="Helical" evidence="6">
    <location>
        <begin position="262"/>
        <end position="284"/>
    </location>
</feature>
<proteinExistence type="predicted"/>
<reference evidence="10" key="1">
    <citation type="submission" date="2018-11" db="EMBL/GenBank/DDBJ databases">
        <authorList>
            <person name="Alioto T."/>
            <person name="Alioto T."/>
        </authorList>
    </citation>
    <scope>NUCLEOTIDE SEQUENCE</scope>
</reference>
<dbReference type="Pfam" id="PF02932">
    <property type="entry name" value="Neur_chan_memb"/>
    <property type="match status" value="1"/>
</dbReference>
<keyword evidence="3 6" id="KW-1133">Transmembrane helix</keyword>
<dbReference type="SUPFAM" id="SSF63712">
    <property type="entry name" value="Nicotinic receptor ligand binding domain-like"/>
    <property type="match status" value="1"/>
</dbReference>
<feature type="compositionally biased region" description="Polar residues" evidence="5">
    <location>
        <begin position="390"/>
        <end position="407"/>
    </location>
</feature>
<name>A0A8B6GT22_MYTGA</name>
<evidence type="ECO:0000256" key="5">
    <source>
        <dbReference type="SAM" id="MobiDB-lite"/>
    </source>
</evidence>
<evidence type="ECO:0000313" key="11">
    <source>
        <dbReference type="Proteomes" id="UP000596742"/>
    </source>
</evidence>
<feature type="domain" description="Neurotransmitter-gated ion-channel ligand-binding" evidence="8">
    <location>
        <begin position="27"/>
        <end position="227"/>
    </location>
</feature>
<organism evidence="10 11">
    <name type="scientific">Mytilus galloprovincialis</name>
    <name type="common">Mediterranean mussel</name>
    <dbReference type="NCBI Taxonomy" id="29158"/>
    <lineage>
        <taxon>Eukaryota</taxon>
        <taxon>Metazoa</taxon>
        <taxon>Spiralia</taxon>
        <taxon>Lophotrochozoa</taxon>
        <taxon>Mollusca</taxon>
        <taxon>Bivalvia</taxon>
        <taxon>Autobranchia</taxon>
        <taxon>Pteriomorphia</taxon>
        <taxon>Mytilida</taxon>
        <taxon>Mytiloidea</taxon>
        <taxon>Mytilidae</taxon>
        <taxon>Mytilinae</taxon>
        <taxon>Mytilus</taxon>
    </lineage>
</organism>
<dbReference type="InterPro" id="IPR006202">
    <property type="entry name" value="Neur_chan_lig-bd"/>
</dbReference>
<dbReference type="SUPFAM" id="SSF90112">
    <property type="entry name" value="Neurotransmitter-gated ion-channel transmembrane pore"/>
    <property type="match status" value="1"/>
</dbReference>
<dbReference type="Gene3D" id="1.20.58.390">
    <property type="entry name" value="Neurotransmitter-gated ion-channel transmembrane domain"/>
    <property type="match status" value="1"/>
</dbReference>
<evidence type="ECO:0000256" key="6">
    <source>
        <dbReference type="SAM" id="Phobius"/>
    </source>
</evidence>
<dbReference type="CDD" id="cd19051">
    <property type="entry name" value="LGIC_TM_cation"/>
    <property type="match status" value="1"/>
</dbReference>
<dbReference type="PANTHER" id="PTHR18945">
    <property type="entry name" value="NEUROTRANSMITTER GATED ION CHANNEL"/>
    <property type="match status" value="1"/>
</dbReference>
<feature type="region of interest" description="Disordered" evidence="5">
    <location>
        <begin position="382"/>
        <end position="427"/>
    </location>
</feature>
<evidence type="ECO:0000256" key="2">
    <source>
        <dbReference type="ARBA" id="ARBA00022692"/>
    </source>
</evidence>
<keyword evidence="11" id="KW-1185">Reference proteome</keyword>
<evidence type="ECO:0000259" key="8">
    <source>
        <dbReference type="Pfam" id="PF02931"/>
    </source>
</evidence>
<dbReference type="EMBL" id="UYJE01008981">
    <property type="protein sequence ID" value="VDI69047.1"/>
    <property type="molecule type" value="Genomic_DNA"/>
</dbReference>
<protein>
    <submittedName>
        <fullName evidence="10">Uncharacterized protein</fullName>
    </submittedName>
</protein>
<evidence type="ECO:0000256" key="1">
    <source>
        <dbReference type="ARBA" id="ARBA00004141"/>
    </source>
</evidence>
<dbReference type="GO" id="GO:0005230">
    <property type="term" value="F:extracellular ligand-gated monoatomic ion channel activity"/>
    <property type="evidence" value="ECO:0007669"/>
    <property type="project" value="InterPro"/>
</dbReference>
<comment type="caution">
    <text evidence="10">The sequence shown here is derived from an EMBL/GenBank/DDBJ whole genome shotgun (WGS) entry which is preliminary data.</text>
</comment>
<feature type="transmembrane region" description="Helical" evidence="6">
    <location>
        <begin position="229"/>
        <end position="250"/>
    </location>
</feature>
<dbReference type="InterPro" id="IPR036719">
    <property type="entry name" value="Neuro-gated_channel_TM_sf"/>
</dbReference>
<dbReference type="GO" id="GO:0004888">
    <property type="term" value="F:transmembrane signaling receptor activity"/>
    <property type="evidence" value="ECO:0007669"/>
    <property type="project" value="InterPro"/>
</dbReference>
<evidence type="ECO:0000256" key="4">
    <source>
        <dbReference type="ARBA" id="ARBA00023136"/>
    </source>
</evidence>
<feature type="domain" description="Neurotransmitter-gated ion-channel transmembrane" evidence="9">
    <location>
        <begin position="236"/>
        <end position="461"/>
    </location>
</feature>
<feature type="transmembrane region" description="Helical" evidence="6">
    <location>
        <begin position="446"/>
        <end position="467"/>
    </location>
</feature>
<evidence type="ECO:0000259" key="9">
    <source>
        <dbReference type="Pfam" id="PF02932"/>
    </source>
</evidence>
<accession>A0A8B6GT22</accession>
<evidence type="ECO:0000313" key="10">
    <source>
        <dbReference type="EMBL" id="VDI69047.1"/>
    </source>
</evidence>
<dbReference type="GO" id="GO:0016020">
    <property type="term" value="C:membrane"/>
    <property type="evidence" value="ECO:0007669"/>
    <property type="project" value="UniProtKB-SubCell"/>
</dbReference>
<gene>
    <name evidence="10" type="ORF">MGAL_10B010754</name>
</gene>